<accession>A0AAV8X021</accession>
<reference evidence="1" key="1">
    <citation type="journal article" date="2023" name="Insect Mol. Biol.">
        <title>Genome sequencing provides insights into the evolution of gene families encoding plant cell wall-degrading enzymes in longhorned beetles.</title>
        <authorList>
            <person name="Shin N.R."/>
            <person name="Okamura Y."/>
            <person name="Kirsch R."/>
            <person name="Pauchet Y."/>
        </authorList>
    </citation>
    <scope>NUCLEOTIDE SEQUENCE</scope>
    <source>
        <strain evidence="1">AMC_N1</strain>
    </source>
</reference>
<dbReference type="Proteomes" id="UP001162162">
    <property type="component" value="Unassembled WGS sequence"/>
</dbReference>
<organism evidence="1 2">
    <name type="scientific">Aromia moschata</name>
    <dbReference type="NCBI Taxonomy" id="1265417"/>
    <lineage>
        <taxon>Eukaryota</taxon>
        <taxon>Metazoa</taxon>
        <taxon>Ecdysozoa</taxon>
        <taxon>Arthropoda</taxon>
        <taxon>Hexapoda</taxon>
        <taxon>Insecta</taxon>
        <taxon>Pterygota</taxon>
        <taxon>Neoptera</taxon>
        <taxon>Endopterygota</taxon>
        <taxon>Coleoptera</taxon>
        <taxon>Polyphaga</taxon>
        <taxon>Cucujiformia</taxon>
        <taxon>Chrysomeloidea</taxon>
        <taxon>Cerambycidae</taxon>
        <taxon>Cerambycinae</taxon>
        <taxon>Callichromatini</taxon>
        <taxon>Aromia</taxon>
    </lineage>
</organism>
<sequence length="223" mass="25386">MEKFFIVKEALKKVKRFNLTGRTLEFKINPIPTGKEPVSWIKEAINEVIQRGTEGLAPEDQVGFSFCSKEFKRGDGWIRFRPAKEVSRDDIWDMISGVYQSNSTGFSTETFCLGVTSVKMPAGKGRGRLYNSFDEEMQHAPGNHCYKQQRQYVFAAGISSGDRLREQRQGPNQALVLLYLKKELVSLNYNSFNNTYTNIRSLCMDMVGRAVKSYLADPQKALN</sequence>
<dbReference type="EMBL" id="JAPWTK010001506">
    <property type="protein sequence ID" value="KAJ8932303.1"/>
    <property type="molecule type" value="Genomic_DNA"/>
</dbReference>
<gene>
    <name evidence="1" type="ORF">NQ318_013122</name>
</gene>
<evidence type="ECO:0000313" key="1">
    <source>
        <dbReference type="EMBL" id="KAJ8932303.1"/>
    </source>
</evidence>
<evidence type="ECO:0000313" key="2">
    <source>
        <dbReference type="Proteomes" id="UP001162162"/>
    </source>
</evidence>
<proteinExistence type="predicted"/>
<name>A0AAV8X021_9CUCU</name>
<keyword evidence="2" id="KW-1185">Reference proteome</keyword>
<dbReference type="AlphaFoldDB" id="A0AAV8X021"/>
<protein>
    <submittedName>
        <fullName evidence="1">Uncharacterized protein</fullName>
    </submittedName>
</protein>
<comment type="caution">
    <text evidence="1">The sequence shown here is derived from an EMBL/GenBank/DDBJ whole genome shotgun (WGS) entry which is preliminary data.</text>
</comment>